<reference evidence="2" key="1">
    <citation type="submission" date="2021-01" db="EMBL/GenBank/DDBJ databases">
        <authorList>
            <person name="Corre E."/>
            <person name="Pelletier E."/>
            <person name="Niang G."/>
            <person name="Scheremetjew M."/>
            <person name="Finn R."/>
            <person name="Kale V."/>
            <person name="Holt S."/>
            <person name="Cochrane G."/>
            <person name="Meng A."/>
            <person name="Brown T."/>
            <person name="Cohen L."/>
        </authorList>
    </citation>
    <scope>NUCLEOTIDE SEQUENCE</scope>
</reference>
<dbReference type="AlphaFoldDB" id="A0A7S1F9X4"/>
<feature type="compositionally biased region" description="Polar residues" evidence="1">
    <location>
        <begin position="301"/>
        <end position="321"/>
    </location>
</feature>
<sequence length="439" mass="47595">MALRGPCLAAMPAVERPGWCEIGRQAELLASGQGVVDEVVGRLLKGLTLFSEDDSVSGDPNEKFLEAEAEGRRWRAAYNELLDEFVTADQRVTELQDRCDRVAAERFVVDTANIDLSKQIEDFNSRTAVSLQDLSAVQRRLDEHVAGPDTCLATLRAEIGRLERSANRWRSSPADSPKGRTPLCSESSEMDSPPRRRSAATSLDVSPSPSARSHFGASKSRPHLRSRTVPCSPARTPPIAASEFTEDEVATPTISCERPREREVSKRALPLKGRRPCASLLKRSPSRLQSALISMPAARTVPSTPARTVPSSPAHSPQRSPTVLNYAHSAEDLFDLGSATTRTGRLSPPAGTGLSRCAGTPSRNFRKGGSMNIALAQTARDNDDSRRSPHERPRGTPPRSRYQCGKDHSGSGAKTPVRLRGTDPERGRERGRGAVSASP</sequence>
<organism evidence="2">
    <name type="scientific">Noctiluca scintillans</name>
    <name type="common">Sea sparkle</name>
    <name type="synonym">Red tide dinoflagellate</name>
    <dbReference type="NCBI Taxonomy" id="2966"/>
    <lineage>
        <taxon>Eukaryota</taxon>
        <taxon>Sar</taxon>
        <taxon>Alveolata</taxon>
        <taxon>Dinophyceae</taxon>
        <taxon>Noctilucales</taxon>
        <taxon>Noctilucaceae</taxon>
        <taxon>Noctiluca</taxon>
    </lineage>
</organism>
<gene>
    <name evidence="2" type="ORF">NSCI0253_LOCUS27064</name>
</gene>
<name>A0A7S1F9X4_NOCSC</name>
<feature type="region of interest" description="Disordered" evidence="1">
    <location>
        <begin position="165"/>
        <end position="238"/>
    </location>
</feature>
<feature type="compositionally biased region" description="Basic and acidic residues" evidence="1">
    <location>
        <begin position="420"/>
        <end position="432"/>
    </location>
</feature>
<evidence type="ECO:0000256" key="1">
    <source>
        <dbReference type="SAM" id="MobiDB-lite"/>
    </source>
</evidence>
<feature type="region of interest" description="Disordered" evidence="1">
    <location>
        <begin position="299"/>
        <end position="321"/>
    </location>
</feature>
<feature type="region of interest" description="Disordered" evidence="1">
    <location>
        <begin position="338"/>
        <end position="439"/>
    </location>
</feature>
<proteinExistence type="predicted"/>
<dbReference type="EMBL" id="HBFQ01038183">
    <property type="protein sequence ID" value="CAD8852714.1"/>
    <property type="molecule type" value="Transcribed_RNA"/>
</dbReference>
<protein>
    <submittedName>
        <fullName evidence="2">Uncharacterized protein</fullName>
    </submittedName>
</protein>
<accession>A0A7S1F9X4</accession>
<feature type="compositionally biased region" description="Polar residues" evidence="1">
    <location>
        <begin position="199"/>
        <end position="211"/>
    </location>
</feature>
<feature type="compositionally biased region" description="Basic and acidic residues" evidence="1">
    <location>
        <begin position="380"/>
        <end position="394"/>
    </location>
</feature>
<evidence type="ECO:0000313" key="2">
    <source>
        <dbReference type="EMBL" id="CAD8852714.1"/>
    </source>
</evidence>